<dbReference type="EMBL" id="QWLV01000006">
    <property type="protein sequence ID" value="RHW17011.1"/>
    <property type="molecule type" value="Genomic_DNA"/>
</dbReference>
<dbReference type="Proteomes" id="UP000266693">
    <property type="component" value="Unassembled WGS sequence"/>
</dbReference>
<feature type="domain" description="ImpA N-terminal" evidence="1">
    <location>
        <begin position="7"/>
        <end position="119"/>
    </location>
</feature>
<dbReference type="Pfam" id="PF06812">
    <property type="entry name" value="ImpA_N"/>
    <property type="match status" value="1"/>
</dbReference>
<evidence type="ECO:0000259" key="1">
    <source>
        <dbReference type="Pfam" id="PF06812"/>
    </source>
</evidence>
<dbReference type="PANTHER" id="PTHR37951:SF1">
    <property type="entry name" value="TYPE VI SECRETION SYSTEM COMPONENT TSSA1"/>
    <property type="match status" value="1"/>
</dbReference>
<reference evidence="2 3" key="1">
    <citation type="submission" date="2018-08" db="EMBL/GenBank/DDBJ databases">
        <title>The multiple taxonomic identification of Sphingomonas gilva.</title>
        <authorList>
            <person name="Zhu D."/>
            <person name="Zheng S."/>
        </authorList>
    </citation>
    <scope>NUCLEOTIDE SEQUENCE [LARGE SCALE GENOMIC DNA]</scope>
    <source>
        <strain evidence="2 3">ZDH117</strain>
    </source>
</reference>
<keyword evidence="3" id="KW-1185">Reference proteome</keyword>
<gene>
    <name evidence="2" type="primary">tssA</name>
    <name evidence="2" type="ORF">D1610_12860</name>
</gene>
<organism evidence="2 3">
    <name type="scientific">Sphingomonas gilva</name>
    <dbReference type="NCBI Taxonomy" id="2305907"/>
    <lineage>
        <taxon>Bacteria</taxon>
        <taxon>Pseudomonadati</taxon>
        <taxon>Pseudomonadota</taxon>
        <taxon>Alphaproteobacteria</taxon>
        <taxon>Sphingomonadales</taxon>
        <taxon>Sphingomonadaceae</taxon>
        <taxon>Sphingomonas</taxon>
    </lineage>
</organism>
<dbReference type="PANTHER" id="PTHR37951">
    <property type="entry name" value="CYTOPLASMIC PROTEIN-RELATED"/>
    <property type="match status" value="1"/>
</dbReference>
<dbReference type="RefSeq" id="WP_118864592.1">
    <property type="nucleotide sequence ID" value="NZ_QWLV01000006.1"/>
</dbReference>
<dbReference type="NCBIfam" id="TIGR03363">
    <property type="entry name" value="VI_chp_8"/>
    <property type="match status" value="1"/>
</dbReference>
<dbReference type="OrthoDB" id="9771118at2"/>
<dbReference type="InterPro" id="IPR010657">
    <property type="entry name" value="ImpA_N"/>
</dbReference>
<proteinExistence type="predicted"/>
<protein>
    <submittedName>
        <fullName evidence="2">Type VI secretion system protein TssA</fullName>
    </submittedName>
</protein>
<accession>A0A396RTM8</accession>
<dbReference type="InterPro" id="IPR017740">
    <property type="entry name" value="TssA-like"/>
</dbReference>
<name>A0A396RTM8_9SPHN</name>
<evidence type="ECO:0000313" key="3">
    <source>
        <dbReference type="Proteomes" id="UP000266693"/>
    </source>
</evidence>
<evidence type="ECO:0000313" key="2">
    <source>
        <dbReference type="EMBL" id="RHW17011.1"/>
    </source>
</evidence>
<comment type="caution">
    <text evidence="2">The sequence shown here is derived from an EMBL/GenBank/DDBJ whole genome shotgun (WGS) entry which is preliminary data.</text>
</comment>
<dbReference type="AlphaFoldDB" id="A0A396RTM8"/>
<sequence length="331" mass="35915">MDLETLLAPVSDESPAGEDLSYDNERQVIEQAFDVPADSPEQPDWRETIKLIAAQSERTKDVWLAIYLARAGARQGRLETVEAGAQMLAGLFERYWDSVHPTLDELGFQGRKGPCESLTKISEFLGPLKRVVLIEHPRLGVYSGADLERFASEGEGADGYGMFRAAIAEADTADLQAAIDRLDSIRDGIRRADAVLTANAEGDTGTNFQPTYEAIEAIRSALAPYAGIAAEEPESPGADFDSGAVASSGGGGPRIGGRVDSRDDVITALDAIGDYYRRREPSSPILALIQRARSWVNMDFMAVLEDIAPESTTDAKRVLWTKAERDAQSGY</sequence>